<evidence type="ECO:0000313" key="2">
    <source>
        <dbReference type="EMBL" id="KAF6812129.1"/>
    </source>
</evidence>
<gene>
    <name evidence="2" type="ORF">CMUS01_13126</name>
</gene>
<dbReference type="SUPFAM" id="SSF53067">
    <property type="entry name" value="Actin-like ATPase domain"/>
    <property type="match status" value="1"/>
</dbReference>
<feature type="region of interest" description="Disordered" evidence="1">
    <location>
        <begin position="630"/>
        <end position="741"/>
    </location>
</feature>
<feature type="compositionally biased region" description="Basic residues" evidence="1">
    <location>
        <begin position="653"/>
        <end position="662"/>
    </location>
</feature>
<dbReference type="Gene3D" id="3.90.640.10">
    <property type="entry name" value="Actin, Chain A, domain 4"/>
    <property type="match status" value="1"/>
</dbReference>
<feature type="region of interest" description="Disordered" evidence="1">
    <location>
        <begin position="1"/>
        <end position="30"/>
    </location>
</feature>
<reference evidence="2" key="1">
    <citation type="journal article" date="2020" name="Phytopathology">
        <title>Genome Sequence Resources of Colletotrichum truncatum, C. plurivorum, C. musicola, and C. sojae: Four Species Pathogenic to Soybean (Glycine max).</title>
        <authorList>
            <person name="Rogerio F."/>
            <person name="Boufleur T.R."/>
            <person name="Ciampi-Guillardi M."/>
            <person name="Sukno S.A."/>
            <person name="Thon M.R."/>
            <person name="Massola Junior N.S."/>
            <person name="Baroncelli R."/>
        </authorList>
    </citation>
    <scope>NUCLEOTIDE SEQUENCE</scope>
    <source>
        <strain evidence="2">LFN0074</strain>
    </source>
</reference>
<comment type="caution">
    <text evidence="2">The sequence shown here is derived from an EMBL/GenBank/DDBJ whole genome shotgun (WGS) entry which is preliminary data.</text>
</comment>
<dbReference type="AlphaFoldDB" id="A0A8H6JFF4"/>
<protein>
    <submittedName>
        <fullName evidence="2">Uncharacterized protein</fullName>
    </submittedName>
</protein>
<proteinExistence type="predicted"/>
<sequence>MSVMSENGSARAYGDADSQPQTARKPVAPASEADIAAASRVLGIDWGSTAIRASLFFRESEKLITVWNENTIPAHDERYQEGAYNSTLFLDDNGEPYLGEDVLGENRKEVSSKMYFTRTRQTSNPLIDEAVRHRRANGGDAEVRELERRIRHGMQSILRTVFRDIQELSRYGEHGPFCIDAIALSYPEHWTSEERGTYEDLLNAVMPEFPVLADVGDDIFFHEESLAMAHNAFRSSKHIQAVLEDTSLQKPTLLLFLDFGGHAMNGCMFSVVRRGVDDLSYALVGRSFSAHGGTQVWEHMVAKYAEEYSNEILHLQLTPKQRAEVLQDFHVMIKKMKVWKALYMHAPNTNGVQEDIEISINPKRIEECFWSALKGPVDLACEQIKLAATLDREVRVVLSGGSGKFFAVQERLHQACAQEGLRYDLIPFYRTAGDRESWSISKGAALASARMRSVDDFITSGAAFGLQLGYLARPGESDVCGWQSLSYLLFDRLGSHPTRLHVEADTKMRIVCSPILQAGEEWDFIPSTSSYNIIELPFFSQGHWNFTLSRYTNRDETGIKILARKLFKKSRNSRWLPTQTKWVTNLPLYFDPSSRCCLPKSDVEDYGRGLALDEDGVIIACPPSVVEDQLRNWGEKPPAGRRRKAPASATRRSTGHANKRARTSGVKPSGHLPVLTRESFQPKPVPTTYSKRVVRRAPPPRSSYDEEDESVYSVPESDLEEEQQQQLARRQPTGANVGYRRSGVMSVADMIGMSTRPRQRPGV</sequence>
<dbReference type="EMBL" id="WIGM01000797">
    <property type="protein sequence ID" value="KAF6812129.1"/>
    <property type="molecule type" value="Genomic_DNA"/>
</dbReference>
<dbReference type="Gene3D" id="3.30.420.40">
    <property type="match status" value="2"/>
</dbReference>
<keyword evidence="3" id="KW-1185">Reference proteome</keyword>
<accession>A0A8H6JFF4</accession>
<evidence type="ECO:0000256" key="1">
    <source>
        <dbReference type="SAM" id="MobiDB-lite"/>
    </source>
</evidence>
<name>A0A8H6JFF4_9PEZI</name>
<dbReference type="OrthoDB" id="3819888at2759"/>
<dbReference type="InterPro" id="IPR043129">
    <property type="entry name" value="ATPase_NBD"/>
</dbReference>
<evidence type="ECO:0000313" key="3">
    <source>
        <dbReference type="Proteomes" id="UP000639643"/>
    </source>
</evidence>
<organism evidence="2 3">
    <name type="scientific">Colletotrichum musicola</name>
    <dbReference type="NCBI Taxonomy" id="2175873"/>
    <lineage>
        <taxon>Eukaryota</taxon>
        <taxon>Fungi</taxon>
        <taxon>Dikarya</taxon>
        <taxon>Ascomycota</taxon>
        <taxon>Pezizomycotina</taxon>
        <taxon>Sordariomycetes</taxon>
        <taxon>Hypocreomycetidae</taxon>
        <taxon>Glomerellales</taxon>
        <taxon>Glomerellaceae</taxon>
        <taxon>Colletotrichum</taxon>
        <taxon>Colletotrichum orchidearum species complex</taxon>
    </lineage>
</organism>
<dbReference type="Proteomes" id="UP000639643">
    <property type="component" value="Unassembled WGS sequence"/>
</dbReference>